<evidence type="ECO:0000256" key="1">
    <source>
        <dbReference type="SAM" id="MobiDB-lite"/>
    </source>
</evidence>
<dbReference type="HOGENOM" id="CLU_1996719_0_0_1"/>
<evidence type="ECO:0000313" key="2">
    <source>
        <dbReference type="EMBL" id="EOY07375.1"/>
    </source>
</evidence>
<gene>
    <name evidence="2" type="ORF">TCM_021827</name>
</gene>
<dbReference type="Gramene" id="EOY07375">
    <property type="protein sequence ID" value="EOY07375"/>
    <property type="gene ID" value="TCM_021827"/>
</dbReference>
<dbReference type="Proteomes" id="UP000026915">
    <property type="component" value="Chromosome 5"/>
</dbReference>
<feature type="region of interest" description="Disordered" evidence="1">
    <location>
        <begin position="69"/>
        <end position="125"/>
    </location>
</feature>
<sequence>MPPGAITVYVGPGSKSRPVTATSTLVDNNNSPTPRSFSFPKSLARVSISYRIDKVLKPYENFFLVMKRNGPHGKRGQGGAEGDKQEFQVEKGRRGQGGSCVDSCHCGSPHGLHVSNPEPHGVSSS</sequence>
<dbReference type="EMBL" id="CM001883">
    <property type="protein sequence ID" value="EOY07375.1"/>
    <property type="molecule type" value="Genomic_DNA"/>
</dbReference>
<proteinExistence type="predicted"/>
<feature type="region of interest" description="Disordered" evidence="1">
    <location>
        <begin position="11"/>
        <end position="37"/>
    </location>
</feature>
<organism evidence="2 3">
    <name type="scientific">Theobroma cacao</name>
    <name type="common">Cacao</name>
    <name type="synonym">Cocoa</name>
    <dbReference type="NCBI Taxonomy" id="3641"/>
    <lineage>
        <taxon>Eukaryota</taxon>
        <taxon>Viridiplantae</taxon>
        <taxon>Streptophyta</taxon>
        <taxon>Embryophyta</taxon>
        <taxon>Tracheophyta</taxon>
        <taxon>Spermatophyta</taxon>
        <taxon>Magnoliopsida</taxon>
        <taxon>eudicotyledons</taxon>
        <taxon>Gunneridae</taxon>
        <taxon>Pentapetalae</taxon>
        <taxon>rosids</taxon>
        <taxon>malvids</taxon>
        <taxon>Malvales</taxon>
        <taxon>Malvaceae</taxon>
        <taxon>Byttnerioideae</taxon>
        <taxon>Theobroma</taxon>
    </lineage>
</organism>
<name>A0A061EQP3_THECC</name>
<reference evidence="2 3" key="1">
    <citation type="journal article" date="2013" name="Genome Biol.">
        <title>The genome sequence of the most widely cultivated cacao type and its use to identify candidate genes regulating pod color.</title>
        <authorList>
            <person name="Motamayor J.C."/>
            <person name="Mockaitis K."/>
            <person name="Schmutz J."/>
            <person name="Haiminen N."/>
            <person name="Iii D.L."/>
            <person name="Cornejo O."/>
            <person name="Findley S.D."/>
            <person name="Zheng P."/>
            <person name="Utro F."/>
            <person name="Royaert S."/>
            <person name="Saski C."/>
            <person name="Jenkins J."/>
            <person name="Podicheti R."/>
            <person name="Zhao M."/>
            <person name="Scheffler B.E."/>
            <person name="Stack J.C."/>
            <person name="Feltus F.A."/>
            <person name="Mustiga G.M."/>
            <person name="Amores F."/>
            <person name="Phillips W."/>
            <person name="Marelli J.P."/>
            <person name="May G.D."/>
            <person name="Shapiro H."/>
            <person name="Ma J."/>
            <person name="Bustamante C.D."/>
            <person name="Schnell R.J."/>
            <person name="Main D."/>
            <person name="Gilbert D."/>
            <person name="Parida L."/>
            <person name="Kuhn D.N."/>
        </authorList>
    </citation>
    <scope>NUCLEOTIDE SEQUENCE [LARGE SCALE GENOMIC DNA]</scope>
    <source>
        <strain evidence="3">cv. Matina 1-6</strain>
    </source>
</reference>
<dbReference type="AlphaFoldDB" id="A0A061EQP3"/>
<keyword evidence="3" id="KW-1185">Reference proteome</keyword>
<evidence type="ECO:0000313" key="3">
    <source>
        <dbReference type="Proteomes" id="UP000026915"/>
    </source>
</evidence>
<feature type="compositionally biased region" description="Polar residues" evidence="1">
    <location>
        <begin position="17"/>
        <end position="36"/>
    </location>
</feature>
<protein>
    <submittedName>
        <fullName evidence="2">Uncharacterized protein</fullName>
    </submittedName>
</protein>
<accession>A0A061EQP3</accession>
<feature type="compositionally biased region" description="Basic and acidic residues" evidence="1">
    <location>
        <begin position="81"/>
        <end position="93"/>
    </location>
</feature>
<dbReference type="InParanoid" id="A0A061EQP3"/>